<evidence type="ECO:0000313" key="4">
    <source>
        <dbReference type="EMBL" id="TPX31570.1"/>
    </source>
</evidence>
<evidence type="ECO:0000313" key="6">
    <source>
        <dbReference type="Proteomes" id="UP000320475"/>
    </source>
</evidence>
<dbReference type="VEuPathDB" id="FungiDB:SeMB42_g07868"/>
<gene>
    <name evidence="4" type="ORF">SeLEV6574_g08525</name>
    <name evidence="3" type="ORF">SeMB42_g07868</name>
</gene>
<dbReference type="EMBL" id="QEAN01000656">
    <property type="protein sequence ID" value="TPX30753.1"/>
    <property type="molecule type" value="Genomic_DNA"/>
</dbReference>
<evidence type="ECO:0000313" key="3">
    <source>
        <dbReference type="EMBL" id="TPX30753.1"/>
    </source>
</evidence>
<keyword evidence="2" id="KW-0732">Signal</keyword>
<protein>
    <submittedName>
        <fullName evidence="4">Uncharacterized protein</fullName>
    </submittedName>
</protein>
<evidence type="ECO:0000313" key="5">
    <source>
        <dbReference type="Proteomes" id="UP000317494"/>
    </source>
</evidence>
<reference evidence="5 6" key="1">
    <citation type="journal article" date="2019" name="Sci. Rep.">
        <title>Comparative genomics of chytrid fungi reveal insights into the obligate biotrophic and pathogenic lifestyle of Synchytrium endobioticum.</title>
        <authorList>
            <person name="van de Vossenberg B.T.L.H."/>
            <person name="Warris S."/>
            <person name="Nguyen H.D.T."/>
            <person name="van Gent-Pelzer M.P.E."/>
            <person name="Joly D.L."/>
            <person name="van de Geest H.C."/>
            <person name="Bonants P.J.M."/>
            <person name="Smith D.S."/>
            <person name="Levesque C.A."/>
            <person name="van der Lee T.A.J."/>
        </authorList>
    </citation>
    <scope>NUCLEOTIDE SEQUENCE [LARGE SCALE GENOMIC DNA]</scope>
    <source>
        <strain evidence="4 6">LEV6574</strain>
        <strain evidence="3 5">MB42</strain>
    </source>
</reference>
<sequence>MRLIDAMCVVSALLVVIIKAAAAWVQKTSHDIQDPNTSIQAPAAPQSEREPTYTRMDAGGGDHVEDDLFTTKGRSRGYGGGYAGCGREYHGGYGGCGRFKKHGRRCGRGHKFGIQERY</sequence>
<proteinExistence type="predicted"/>
<feature type="chain" id="PRO_5036130952" evidence="2">
    <location>
        <begin position="23"/>
        <end position="118"/>
    </location>
</feature>
<feature type="region of interest" description="Disordered" evidence="1">
    <location>
        <begin position="29"/>
        <end position="72"/>
    </location>
</feature>
<evidence type="ECO:0000256" key="2">
    <source>
        <dbReference type="SAM" id="SignalP"/>
    </source>
</evidence>
<evidence type="ECO:0000256" key="1">
    <source>
        <dbReference type="SAM" id="MobiDB-lite"/>
    </source>
</evidence>
<name>A0A507BN52_9FUNG</name>
<dbReference type="Proteomes" id="UP000317494">
    <property type="component" value="Unassembled WGS sequence"/>
</dbReference>
<keyword evidence="5" id="KW-1185">Reference proteome</keyword>
<dbReference type="EMBL" id="QEAM01001040">
    <property type="protein sequence ID" value="TPX31570.1"/>
    <property type="molecule type" value="Genomic_DNA"/>
</dbReference>
<dbReference type="AlphaFoldDB" id="A0A507BN52"/>
<accession>A0A507BN52</accession>
<comment type="caution">
    <text evidence="4">The sequence shown here is derived from an EMBL/GenBank/DDBJ whole genome shotgun (WGS) entry which is preliminary data.</text>
</comment>
<feature type="signal peptide" evidence="2">
    <location>
        <begin position="1"/>
        <end position="22"/>
    </location>
</feature>
<dbReference type="Proteomes" id="UP000320475">
    <property type="component" value="Unassembled WGS sequence"/>
</dbReference>
<organism evidence="4 6">
    <name type="scientific">Synchytrium endobioticum</name>
    <dbReference type="NCBI Taxonomy" id="286115"/>
    <lineage>
        <taxon>Eukaryota</taxon>
        <taxon>Fungi</taxon>
        <taxon>Fungi incertae sedis</taxon>
        <taxon>Chytridiomycota</taxon>
        <taxon>Chytridiomycota incertae sedis</taxon>
        <taxon>Chytridiomycetes</taxon>
        <taxon>Synchytriales</taxon>
        <taxon>Synchytriaceae</taxon>
        <taxon>Synchytrium</taxon>
    </lineage>
</organism>